<dbReference type="Pfam" id="PF05724">
    <property type="entry name" value="TPMT"/>
    <property type="match status" value="1"/>
</dbReference>
<gene>
    <name evidence="5" type="ORF">PoMZ_11430</name>
</gene>
<dbReference type="InterPro" id="IPR008854">
    <property type="entry name" value="TPMT"/>
</dbReference>
<name>A0A4V1C789_PYROR</name>
<dbReference type="InterPro" id="IPR029063">
    <property type="entry name" value="SAM-dependent_MTases_sf"/>
</dbReference>
<keyword evidence="3" id="KW-0808">Transferase</keyword>
<protein>
    <submittedName>
        <fullName evidence="5">Uncharacterized protein</fullName>
    </submittedName>
</protein>
<evidence type="ECO:0000313" key="5">
    <source>
        <dbReference type="EMBL" id="QBZ62548.1"/>
    </source>
</evidence>
<dbReference type="GO" id="GO:0008757">
    <property type="term" value="F:S-adenosylmethionine-dependent methyltransferase activity"/>
    <property type="evidence" value="ECO:0007669"/>
    <property type="project" value="InterPro"/>
</dbReference>
<organism evidence="5 6">
    <name type="scientific">Pyricularia oryzae</name>
    <name type="common">Rice blast fungus</name>
    <name type="synonym">Magnaporthe oryzae</name>
    <dbReference type="NCBI Taxonomy" id="318829"/>
    <lineage>
        <taxon>Eukaryota</taxon>
        <taxon>Fungi</taxon>
        <taxon>Dikarya</taxon>
        <taxon>Ascomycota</taxon>
        <taxon>Pezizomycotina</taxon>
        <taxon>Sordariomycetes</taxon>
        <taxon>Sordariomycetidae</taxon>
        <taxon>Magnaporthales</taxon>
        <taxon>Pyriculariaceae</taxon>
        <taxon>Pyricularia</taxon>
    </lineage>
</organism>
<evidence type="ECO:0000313" key="6">
    <source>
        <dbReference type="Proteomes" id="UP000294847"/>
    </source>
</evidence>
<dbReference type="PANTHER" id="PTHR32183:SF6">
    <property type="entry name" value="CYSTEINE SULFINATE DESULFINASE_CYSTEINE DESULFURASE AND RELATED ENZYMES"/>
    <property type="match status" value="1"/>
</dbReference>
<dbReference type="CDD" id="cd02440">
    <property type="entry name" value="AdoMet_MTases"/>
    <property type="match status" value="1"/>
</dbReference>
<evidence type="ECO:0000256" key="3">
    <source>
        <dbReference type="ARBA" id="ARBA00022679"/>
    </source>
</evidence>
<keyword evidence="2" id="KW-0489">Methyltransferase</keyword>
<keyword evidence="1" id="KW-0597">Phosphoprotein</keyword>
<dbReference type="GO" id="GO:0032259">
    <property type="term" value="P:methylation"/>
    <property type="evidence" value="ECO:0007669"/>
    <property type="project" value="UniProtKB-KW"/>
</dbReference>
<evidence type="ECO:0000256" key="2">
    <source>
        <dbReference type="ARBA" id="ARBA00022603"/>
    </source>
</evidence>
<reference evidence="5 6" key="1">
    <citation type="journal article" date="2019" name="Mol. Biol. Evol.">
        <title>Blast fungal genomes show frequent chromosomal changes, gene gains and losses, and effector gene turnover.</title>
        <authorList>
            <person name="Gomez Luciano L.B."/>
            <person name="Jason Tsai I."/>
            <person name="Chuma I."/>
            <person name="Tosa Y."/>
            <person name="Chen Y.H."/>
            <person name="Li J.Y."/>
            <person name="Li M.Y."/>
            <person name="Jade Lu M.Y."/>
            <person name="Nakayashiki H."/>
            <person name="Li W.H."/>
        </authorList>
    </citation>
    <scope>NUCLEOTIDE SEQUENCE [LARGE SCALE GENOMIC DNA]</scope>
    <source>
        <strain evidence="5">MZ5-1-6</strain>
    </source>
</reference>
<sequence length="273" mass="30489">MGTPEQTNKLSNLFLDQPLSEHGKRWDGLWKEDYTPWDRAGPSMALYDVLTGRPDLVPPPTGGQKKRALVPGCGRGYDVLLLSRLGYDVWGLDYSEEATKQSIIYEKKVEQGDDGTYAELEREGVKKGKVTWLTGDFFSDEWVNKAGVQQFDLIYDYTFLCALPISARPAWARRMADLLAHEGRLVCLQWPTAKPWSGGGPPWGVLPEHYIAQLARPGEKVEYESDGKIPAQAMPKVVEQGGLRRLELVVPSRTHNSGIADGVLHDRIAVFAH</sequence>
<keyword evidence="4" id="KW-0949">S-adenosyl-L-methionine</keyword>
<evidence type="ECO:0000256" key="4">
    <source>
        <dbReference type="ARBA" id="ARBA00022691"/>
    </source>
</evidence>
<dbReference type="Proteomes" id="UP000294847">
    <property type="component" value="Chromosome 5"/>
</dbReference>
<proteinExistence type="predicted"/>
<dbReference type="EMBL" id="CP034208">
    <property type="protein sequence ID" value="QBZ62548.1"/>
    <property type="molecule type" value="Genomic_DNA"/>
</dbReference>
<dbReference type="VEuPathDB" id="FungiDB:M_BR32_EuGene_00024971"/>
<dbReference type="PROSITE" id="PS51585">
    <property type="entry name" value="SAM_MT_TPMT"/>
    <property type="match status" value="1"/>
</dbReference>
<dbReference type="AlphaFoldDB" id="A0A4V1C789"/>
<accession>A0A4V1C789</accession>
<dbReference type="Gene3D" id="3.40.50.150">
    <property type="entry name" value="Vaccinia Virus protein VP39"/>
    <property type="match status" value="1"/>
</dbReference>
<dbReference type="SUPFAM" id="SSF53335">
    <property type="entry name" value="S-adenosyl-L-methionine-dependent methyltransferases"/>
    <property type="match status" value="1"/>
</dbReference>
<dbReference type="PANTHER" id="PTHR32183">
    <property type="match status" value="1"/>
</dbReference>
<evidence type="ECO:0000256" key="1">
    <source>
        <dbReference type="ARBA" id="ARBA00022553"/>
    </source>
</evidence>